<keyword evidence="2" id="KW-1185">Reference proteome</keyword>
<protein>
    <submittedName>
        <fullName evidence="1">Uncharacterized protein</fullName>
    </submittedName>
</protein>
<organism evidence="1 2">
    <name type="scientific">Cladobotryum mycophilum</name>
    <dbReference type="NCBI Taxonomy" id="491253"/>
    <lineage>
        <taxon>Eukaryota</taxon>
        <taxon>Fungi</taxon>
        <taxon>Dikarya</taxon>
        <taxon>Ascomycota</taxon>
        <taxon>Pezizomycotina</taxon>
        <taxon>Sordariomycetes</taxon>
        <taxon>Hypocreomycetidae</taxon>
        <taxon>Hypocreales</taxon>
        <taxon>Hypocreaceae</taxon>
        <taxon>Cladobotryum</taxon>
    </lineage>
</organism>
<dbReference type="EMBL" id="JAVFKD010000002">
    <property type="protein sequence ID" value="KAK5996752.1"/>
    <property type="molecule type" value="Genomic_DNA"/>
</dbReference>
<proteinExistence type="predicted"/>
<reference evidence="1 2" key="1">
    <citation type="submission" date="2024-01" db="EMBL/GenBank/DDBJ databases">
        <title>Complete genome of Cladobotryum mycophilum ATHUM6906.</title>
        <authorList>
            <person name="Christinaki A.C."/>
            <person name="Myridakis A.I."/>
            <person name="Kouvelis V.N."/>
        </authorList>
    </citation>
    <scope>NUCLEOTIDE SEQUENCE [LARGE SCALE GENOMIC DNA]</scope>
    <source>
        <strain evidence="1 2">ATHUM6906</strain>
    </source>
</reference>
<comment type="caution">
    <text evidence="1">The sequence shown here is derived from an EMBL/GenBank/DDBJ whole genome shotgun (WGS) entry which is preliminary data.</text>
</comment>
<dbReference type="Proteomes" id="UP001338125">
    <property type="component" value="Unassembled WGS sequence"/>
</dbReference>
<evidence type="ECO:0000313" key="1">
    <source>
        <dbReference type="EMBL" id="KAK5996752.1"/>
    </source>
</evidence>
<accession>A0ABR0SXZ9</accession>
<sequence length="517" mass="58502">MPESTLLHYDCYSIFKEVCTIKESDLLNRLWMVAMAKQPWQGARPILLSKQKDIRKSAAFRRIAQAVGMPWLSQLPLELLETIRGHSRYSLFWRCVSALQLAEDISGMEPKGLQTCALTDILSWERGGQLEVQESPELLPPVVRITLDSDGIHKVERLPSIPQYTGELNNRFAFIIERAAKLSGVGTNVQDGYMRLAPLPGDAPVRYNVVPMNKIKGITFFFNGPTLQDMFIHHSEESSAWRKYQRLSAQLRKRCAWIYVPNLDKDPLTYLAIRRYAPDRINILIRTEKAGDVALGHFFRSRLEDRPLAKSTVTALIYNEPVELSFTSILGAKSEPPNPALGEQRPFRSGIFKTLPKSLVSYFSWAPLGNVSSVLVFYDEKGFCRGIMLHYKSGGCRALGQCRIHVDTAEEITEPATVCFYNDDSGKLGRRGITKAKVRFGQDYSHEECVSRTENGEPWQCFPLEGVMKFWFASDASWIAIEEEDEGVETAEIPTEEPLVKRPSPAFIAALFGNTRR</sequence>
<evidence type="ECO:0000313" key="2">
    <source>
        <dbReference type="Proteomes" id="UP001338125"/>
    </source>
</evidence>
<gene>
    <name evidence="1" type="ORF">PT974_02093</name>
</gene>
<name>A0ABR0SXZ9_9HYPO</name>